<feature type="compositionally biased region" description="Basic and acidic residues" evidence="1">
    <location>
        <begin position="38"/>
        <end position="59"/>
    </location>
</feature>
<gene>
    <name evidence="2" type="ORF">DDT56_23465</name>
</gene>
<accession>A0A2U1TJY5</accession>
<feature type="region of interest" description="Disordered" evidence="1">
    <location>
        <begin position="1"/>
        <end position="59"/>
    </location>
</feature>
<evidence type="ECO:0000313" key="2">
    <source>
        <dbReference type="EMBL" id="PWC09642.1"/>
    </source>
</evidence>
<evidence type="ECO:0000256" key="1">
    <source>
        <dbReference type="SAM" id="MobiDB-lite"/>
    </source>
</evidence>
<proteinExistence type="predicted"/>
<sequence length="419" mass="47645">MVDSAVSRRQESELRRLQLQQQQQNADRSFGLAQNQFDYRKEADSQDRQRQAERDKVGDQRWQTELGLNKRNADRSYGLQAQSAKLARDQFDFKVEAMKRQQRLEEEMPMVKAAWDRLDAGIMDDETMRLINMASDDNPLSPKRLYGQDKIQTVRDINVLMPQVNDGTLDYNDPAVIRSTNKVFSDVIQRNIGEKDPATGKTIKDKELAHIGLTEDGKGIFFTLKTIYDDGSSSFKPMTQNASADERDNLAIIPIERAFERFRGYSQMVGAANDPRLAQFMNKHVNGDSKNERAEAKEYRTQAIRLDTEEAKAIAKDPDNAVTIRAQFDQARSRLDEAFGKQPKDSVAPMLQQWAGNDPGKAAFVQKAMAASVFSGGVTPEQLDAKYEEYQRGQISQKNQQTAQQLRERAQSMSLPYSR</sequence>
<dbReference type="Proteomes" id="UP000296159">
    <property type="component" value="Unassembled WGS sequence"/>
</dbReference>
<feature type="compositionally biased region" description="Basic and acidic residues" evidence="1">
    <location>
        <begin position="1"/>
        <end position="16"/>
    </location>
</feature>
<keyword evidence="3" id="KW-1185">Reference proteome</keyword>
<evidence type="ECO:0000313" key="3">
    <source>
        <dbReference type="Proteomes" id="UP000296159"/>
    </source>
</evidence>
<reference evidence="2 3" key="1">
    <citation type="submission" date="2018-04" db="EMBL/GenBank/DDBJ databases">
        <title>Brenneria corticis sp.nov.</title>
        <authorList>
            <person name="Li Y."/>
        </authorList>
    </citation>
    <scope>NUCLEOTIDE SEQUENCE [LARGE SCALE GENOMIC DNA]</scope>
    <source>
        <strain evidence="2 3">CFCC 11842</strain>
    </source>
</reference>
<protein>
    <submittedName>
        <fullName evidence="2">Uncharacterized protein</fullName>
    </submittedName>
</protein>
<feature type="compositionally biased region" description="Polar residues" evidence="1">
    <location>
        <begin position="393"/>
        <end position="419"/>
    </location>
</feature>
<organism evidence="2 3">
    <name type="scientific">Brenneria corticis</name>
    <dbReference type="NCBI Taxonomy" id="2173106"/>
    <lineage>
        <taxon>Bacteria</taxon>
        <taxon>Pseudomonadati</taxon>
        <taxon>Pseudomonadota</taxon>
        <taxon>Gammaproteobacteria</taxon>
        <taxon>Enterobacterales</taxon>
        <taxon>Pectobacteriaceae</taxon>
        <taxon>Brenneria</taxon>
    </lineage>
</organism>
<comment type="caution">
    <text evidence="2">The sequence shown here is derived from an EMBL/GenBank/DDBJ whole genome shotgun (WGS) entry which is preliminary data.</text>
</comment>
<dbReference type="AlphaFoldDB" id="A0A2U1TJY5"/>
<dbReference type="EMBL" id="QDKH01000047">
    <property type="protein sequence ID" value="PWC09642.1"/>
    <property type="molecule type" value="Genomic_DNA"/>
</dbReference>
<name>A0A2U1TJY5_9GAMM</name>
<feature type="region of interest" description="Disordered" evidence="1">
    <location>
        <begin position="391"/>
        <end position="419"/>
    </location>
</feature>